<dbReference type="Proteomes" id="UP001162156">
    <property type="component" value="Unassembled WGS sequence"/>
</dbReference>
<dbReference type="EMBL" id="JANEYF010001814">
    <property type="protein sequence ID" value="KAJ8956482.1"/>
    <property type="molecule type" value="Genomic_DNA"/>
</dbReference>
<keyword evidence="6" id="KW-0539">Nucleus</keyword>
<dbReference type="Pfam" id="PF08168">
    <property type="entry name" value="NOL11_N"/>
    <property type="match status" value="1"/>
</dbReference>
<proteinExistence type="predicted"/>
<dbReference type="GO" id="GO:0030490">
    <property type="term" value="P:maturation of SSU-rRNA"/>
    <property type="evidence" value="ECO:0007669"/>
    <property type="project" value="InterPro"/>
</dbReference>
<dbReference type="InterPro" id="IPR048897">
    <property type="entry name" value="Nol11_C"/>
</dbReference>
<comment type="caution">
    <text evidence="9">The sequence shown here is derived from an EMBL/GenBank/DDBJ whole genome shotgun (WGS) entry which is preliminary data.</text>
</comment>
<feature type="domain" description="Nucleolar protein 11 N-terminal" evidence="7">
    <location>
        <begin position="1"/>
        <end position="305"/>
    </location>
</feature>
<keyword evidence="5" id="KW-0804">Transcription</keyword>
<dbReference type="PANTHER" id="PTHR15633">
    <property type="entry name" value="NUCLEOLAR PROTEIN 11"/>
    <property type="match status" value="1"/>
</dbReference>
<accession>A0AAV8Z0C2</accession>
<keyword evidence="2" id="KW-0698">rRNA processing</keyword>
<gene>
    <name evidence="9" type="ORF">NQ314_006719</name>
</gene>
<evidence type="ECO:0000259" key="7">
    <source>
        <dbReference type="Pfam" id="PF08168"/>
    </source>
</evidence>
<dbReference type="InterPro" id="IPR012584">
    <property type="entry name" value="NOL11_N"/>
</dbReference>
<keyword evidence="3" id="KW-0805">Transcription regulation</keyword>
<keyword evidence="10" id="KW-1185">Reference proteome</keyword>
<dbReference type="GO" id="GO:0005730">
    <property type="term" value="C:nucleolus"/>
    <property type="evidence" value="ECO:0007669"/>
    <property type="project" value="UniProtKB-SubCell"/>
</dbReference>
<comment type="subcellular location">
    <subcellularLocation>
        <location evidence="1">Nucleus</location>
        <location evidence="1">Nucleolus</location>
    </subcellularLocation>
</comment>
<protein>
    <recommendedName>
        <fullName evidence="11">Nucleolar protein 11</fullName>
    </recommendedName>
</protein>
<evidence type="ECO:0008006" key="11">
    <source>
        <dbReference type="Google" id="ProtNLM"/>
    </source>
</evidence>
<evidence type="ECO:0000256" key="5">
    <source>
        <dbReference type="ARBA" id="ARBA00023163"/>
    </source>
</evidence>
<organism evidence="9 10">
    <name type="scientific">Rhamnusium bicolor</name>
    <dbReference type="NCBI Taxonomy" id="1586634"/>
    <lineage>
        <taxon>Eukaryota</taxon>
        <taxon>Metazoa</taxon>
        <taxon>Ecdysozoa</taxon>
        <taxon>Arthropoda</taxon>
        <taxon>Hexapoda</taxon>
        <taxon>Insecta</taxon>
        <taxon>Pterygota</taxon>
        <taxon>Neoptera</taxon>
        <taxon>Endopterygota</taxon>
        <taxon>Coleoptera</taxon>
        <taxon>Polyphaga</taxon>
        <taxon>Cucujiformia</taxon>
        <taxon>Chrysomeloidea</taxon>
        <taxon>Cerambycidae</taxon>
        <taxon>Lepturinae</taxon>
        <taxon>Rhagiini</taxon>
        <taxon>Rhamnusium</taxon>
    </lineage>
</organism>
<evidence type="ECO:0000256" key="2">
    <source>
        <dbReference type="ARBA" id="ARBA00022552"/>
    </source>
</evidence>
<dbReference type="InterPro" id="IPR042859">
    <property type="entry name" value="NOL11"/>
</dbReference>
<evidence type="ECO:0000313" key="10">
    <source>
        <dbReference type="Proteomes" id="UP001162156"/>
    </source>
</evidence>
<dbReference type="GO" id="GO:0003723">
    <property type="term" value="F:RNA binding"/>
    <property type="evidence" value="ECO:0007669"/>
    <property type="project" value="TreeGrafter"/>
</dbReference>
<evidence type="ECO:0000259" key="8">
    <source>
        <dbReference type="Pfam" id="PF20998"/>
    </source>
</evidence>
<feature type="domain" description="Nucleolar protein 11 C-terminal" evidence="8">
    <location>
        <begin position="360"/>
        <end position="579"/>
    </location>
</feature>
<sequence length="579" mass="66445">MAKLGSYYGLCPLIDSKSLLGISEDSKKGVVIVTLGKNIASRYKFSSPVIYDKKQSKYLAAFNQTYIKLWSTEEENLDKLKKYKFNQQIHSIISNNDTTFVLFQNGSVYTLEDALKMRKVVDQEPILSDLQQVDEILYKKLNEQFYLGLIVKSPNESNLYWSKYSKGKCKFSKINLLRDGFILRGHVFHIEENAVKLLTLWSDGKIFLYPLEVADMMTIPGELFTVIESISTKHAVSMLSLDDNYIAMYGADCNEEGAVLIIYNTQFKVTQLRQPFKLFTNGAKLWSIENNLLLPVGQNLAVIPFYLETEQLAALVGSHKFVPNGIDADITVVQEYEIASWDSKFHLKDIHIPERFTYKINELFKQGLSESTVIGELLPDIFKEQDIKSLSLCLSYFSDIPEKYLSKILKYLVVLDSTIFDNSIQNLSKLCPPELQPIARTKLIDKILSKSFSEILLLPHLRSELVLNEVLLLINYICFLWSKDGHELPSMNTIKTEAKLIDWGYVLIDSNYQKLLLSKDESVRDVLIQFSRIIDENLKSFEDLTLVSTLLSHFRRKKCFSKGTNVINLKYSIEQISLY</sequence>
<evidence type="ECO:0000256" key="4">
    <source>
        <dbReference type="ARBA" id="ARBA00023159"/>
    </source>
</evidence>
<dbReference type="AlphaFoldDB" id="A0AAV8Z0C2"/>
<reference evidence="9" key="1">
    <citation type="journal article" date="2023" name="Insect Mol. Biol.">
        <title>Genome sequencing provides insights into the evolution of gene families encoding plant cell wall-degrading enzymes in longhorned beetles.</title>
        <authorList>
            <person name="Shin N.R."/>
            <person name="Okamura Y."/>
            <person name="Kirsch R."/>
            <person name="Pauchet Y."/>
        </authorList>
    </citation>
    <scope>NUCLEOTIDE SEQUENCE</scope>
    <source>
        <strain evidence="9">RBIC_L_NR</strain>
    </source>
</reference>
<evidence type="ECO:0000256" key="6">
    <source>
        <dbReference type="ARBA" id="ARBA00023242"/>
    </source>
</evidence>
<name>A0AAV8Z0C2_9CUCU</name>
<dbReference type="Pfam" id="PF20998">
    <property type="entry name" value="Nol11_C"/>
    <property type="match status" value="1"/>
</dbReference>
<evidence type="ECO:0000256" key="1">
    <source>
        <dbReference type="ARBA" id="ARBA00004604"/>
    </source>
</evidence>
<dbReference type="PANTHER" id="PTHR15633:SF2">
    <property type="entry name" value="NUCLEOLAR PROTEIN 11"/>
    <property type="match status" value="1"/>
</dbReference>
<evidence type="ECO:0000256" key="3">
    <source>
        <dbReference type="ARBA" id="ARBA00023015"/>
    </source>
</evidence>
<keyword evidence="4" id="KW-0010">Activator</keyword>
<evidence type="ECO:0000313" key="9">
    <source>
        <dbReference type="EMBL" id="KAJ8956482.1"/>
    </source>
</evidence>